<proteinExistence type="predicted"/>
<feature type="compositionally biased region" description="Low complexity" evidence="2">
    <location>
        <begin position="67"/>
        <end position="86"/>
    </location>
</feature>
<dbReference type="Pfam" id="PF05066">
    <property type="entry name" value="HARE-HTH"/>
    <property type="match status" value="1"/>
</dbReference>
<evidence type="ECO:0000256" key="1">
    <source>
        <dbReference type="ARBA" id="ARBA00023163"/>
    </source>
</evidence>
<keyword evidence="1" id="KW-0804">Transcription</keyword>
<evidence type="ECO:0000256" key="2">
    <source>
        <dbReference type="SAM" id="MobiDB-lite"/>
    </source>
</evidence>
<dbReference type="PROSITE" id="PS51913">
    <property type="entry name" value="HTH_HARE"/>
    <property type="match status" value="1"/>
</dbReference>
<evidence type="ECO:0000313" key="5">
    <source>
        <dbReference type="EMBL" id="MFC0316243.1"/>
    </source>
</evidence>
<protein>
    <submittedName>
        <fullName evidence="5">HTH domain-containing protein</fullName>
    </submittedName>
</protein>
<dbReference type="RefSeq" id="WP_382365747.1">
    <property type="nucleotide sequence ID" value="NZ_JBHLWV010000028.1"/>
</dbReference>
<evidence type="ECO:0000259" key="3">
    <source>
        <dbReference type="PROSITE" id="PS50164"/>
    </source>
</evidence>
<accession>A0ABV6HE83</accession>
<feature type="region of interest" description="Disordered" evidence="2">
    <location>
        <begin position="64"/>
        <end position="88"/>
    </location>
</feature>
<name>A0ABV6HE83_9ACTN</name>
<feature type="domain" description="HTH HARE-type" evidence="4">
    <location>
        <begin position="1"/>
        <end position="69"/>
    </location>
</feature>
<dbReference type="EMBL" id="JBHLWV010000028">
    <property type="protein sequence ID" value="MFC0316243.1"/>
    <property type="molecule type" value="Genomic_DNA"/>
</dbReference>
<feature type="domain" description="GIY-YIG" evidence="3">
    <location>
        <begin position="140"/>
        <end position="228"/>
    </location>
</feature>
<dbReference type="CDD" id="cd00719">
    <property type="entry name" value="GIY-YIG_SF"/>
    <property type="match status" value="1"/>
</dbReference>
<dbReference type="PROSITE" id="PS50164">
    <property type="entry name" value="GIY_YIG"/>
    <property type="match status" value="1"/>
</dbReference>
<evidence type="ECO:0000259" key="4">
    <source>
        <dbReference type="PROSITE" id="PS51913"/>
    </source>
</evidence>
<sequence length="262" mass="29240">MTWREAILRVLSESDVPLHYTEIAQQIIDKGYRNDTATPANTVAATLGYEDMKPRIRRTSRGVYTLADSSSDPRSPAPTVAATTAPGDEDANELTAAHEEMGLINAFGMFWARESVDWSARTPRVLGVQQTGSQPVNFANQTGVYLLYDGNRVVYVGRVTSARLGQRLWDHTRDRLTSRWNRFSWFGVRGVADDGSLTDGPAGDIRPDQLIATLEALLIEGLEPPQNRRQGDGFNALEFIQFVDPEIEKRRVQQAVMRASWS</sequence>
<gene>
    <name evidence="5" type="ORF">ACFFJD_15440</name>
</gene>
<keyword evidence="6" id="KW-1185">Reference proteome</keyword>
<organism evidence="5 6">
    <name type="scientific">Gordonia phosphorivorans</name>
    <dbReference type="NCBI Taxonomy" id="1056982"/>
    <lineage>
        <taxon>Bacteria</taxon>
        <taxon>Bacillati</taxon>
        <taxon>Actinomycetota</taxon>
        <taxon>Actinomycetes</taxon>
        <taxon>Mycobacteriales</taxon>
        <taxon>Gordoniaceae</taxon>
        <taxon>Gordonia</taxon>
    </lineage>
</organism>
<dbReference type="Proteomes" id="UP001589783">
    <property type="component" value="Unassembled WGS sequence"/>
</dbReference>
<dbReference type="InterPro" id="IPR007759">
    <property type="entry name" value="Asxl_HARE-HTH"/>
</dbReference>
<evidence type="ECO:0000313" key="6">
    <source>
        <dbReference type="Proteomes" id="UP001589783"/>
    </source>
</evidence>
<dbReference type="InterPro" id="IPR000305">
    <property type="entry name" value="GIY-YIG_endonuc"/>
</dbReference>
<comment type="caution">
    <text evidence="5">The sequence shown here is derived from an EMBL/GenBank/DDBJ whole genome shotgun (WGS) entry which is preliminary data.</text>
</comment>
<reference evidence="5 6" key="1">
    <citation type="submission" date="2024-09" db="EMBL/GenBank/DDBJ databases">
        <authorList>
            <person name="Sun Q."/>
            <person name="Mori K."/>
        </authorList>
    </citation>
    <scope>NUCLEOTIDE SEQUENCE [LARGE SCALE GENOMIC DNA]</scope>
    <source>
        <strain evidence="5 6">CCM 7957</strain>
    </source>
</reference>